<dbReference type="GO" id="GO:0006508">
    <property type="term" value="P:proteolysis"/>
    <property type="evidence" value="ECO:0007669"/>
    <property type="project" value="InterPro"/>
</dbReference>
<feature type="active site" evidence="7">
    <location>
        <position position="156"/>
    </location>
</feature>
<evidence type="ECO:0000313" key="13">
    <source>
        <dbReference type="Proteomes" id="UP000824265"/>
    </source>
</evidence>
<evidence type="ECO:0000256" key="1">
    <source>
        <dbReference type="ARBA" id="ARBA00007164"/>
    </source>
</evidence>
<evidence type="ECO:0000259" key="11">
    <source>
        <dbReference type="Pfam" id="PF00768"/>
    </source>
</evidence>
<dbReference type="Gene3D" id="3.40.710.10">
    <property type="entry name" value="DD-peptidase/beta-lactamase superfamily"/>
    <property type="match status" value="1"/>
</dbReference>
<dbReference type="SUPFAM" id="SSF56601">
    <property type="entry name" value="beta-lactamase/transpeptidase-like"/>
    <property type="match status" value="1"/>
</dbReference>
<dbReference type="GO" id="GO:0009002">
    <property type="term" value="F:serine-type D-Ala-D-Ala carboxypeptidase activity"/>
    <property type="evidence" value="ECO:0007669"/>
    <property type="project" value="InterPro"/>
</dbReference>
<comment type="similarity">
    <text evidence="1 9">Belongs to the peptidase S11 family.</text>
</comment>
<reference evidence="12" key="1">
    <citation type="journal article" date="2021" name="PeerJ">
        <title>Extensive microbial diversity within the chicken gut microbiome revealed by metagenomics and culture.</title>
        <authorList>
            <person name="Gilroy R."/>
            <person name="Ravi A."/>
            <person name="Getino M."/>
            <person name="Pursley I."/>
            <person name="Horton D.L."/>
            <person name="Alikhan N.F."/>
            <person name="Baker D."/>
            <person name="Gharbi K."/>
            <person name="Hall N."/>
            <person name="Watson M."/>
            <person name="Adriaenssens E.M."/>
            <person name="Foster-Nyarko E."/>
            <person name="Jarju S."/>
            <person name="Secka A."/>
            <person name="Antonio M."/>
            <person name="Oren A."/>
            <person name="Chaudhuri R.R."/>
            <person name="La Ragione R."/>
            <person name="Hildebrand F."/>
            <person name="Pallen M.J."/>
        </authorList>
    </citation>
    <scope>NUCLEOTIDE SEQUENCE</scope>
    <source>
        <strain evidence="12">CHK195-6426</strain>
    </source>
</reference>
<keyword evidence="5" id="KW-0573">Peptidoglycan synthesis</keyword>
<dbReference type="GO" id="GO:0071555">
    <property type="term" value="P:cell wall organization"/>
    <property type="evidence" value="ECO:0007669"/>
    <property type="project" value="UniProtKB-KW"/>
</dbReference>
<dbReference type="AlphaFoldDB" id="A0A9D1R5N4"/>
<evidence type="ECO:0000256" key="6">
    <source>
        <dbReference type="ARBA" id="ARBA00023316"/>
    </source>
</evidence>
<reference evidence="12" key="2">
    <citation type="submission" date="2021-04" db="EMBL/GenBank/DDBJ databases">
        <authorList>
            <person name="Gilroy R."/>
        </authorList>
    </citation>
    <scope>NUCLEOTIDE SEQUENCE</scope>
    <source>
        <strain evidence="12">CHK195-6426</strain>
    </source>
</reference>
<protein>
    <submittedName>
        <fullName evidence="12">D-alanyl-D-alanine carboxypeptidase</fullName>
    </submittedName>
</protein>
<keyword evidence="12" id="KW-0645">Protease</keyword>
<comment type="caution">
    <text evidence="12">The sequence shown here is derived from an EMBL/GenBank/DDBJ whole genome shotgun (WGS) entry which is preliminary data.</text>
</comment>
<dbReference type="PANTHER" id="PTHR21581:SF6">
    <property type="entry name" value="TRAFFICKING PROTEIN PARTICLE COMPLEX SUBUNIT 12"/>
    <property type="match status" value="1"/>
</dbReference>
<evidence type="ECO:0000256" key="3">
    <source>
        <dbReference type="ARBA" id="ARBA00022801"/>
    </source>
</evidence>
<feature type="chain" id="PRO_5038757122" evidence="10">
    <location>
        <begin position="24"/>
        <end position="321"/>
    </location>
</feature>
<name>A0A9D1R5N4_9FIRM</name>
<organism evidence="12 13">
    <name type="scientific">Candidatus Acetatifactor stercoripullorum</name>
    <dbReference type="NCBI Taxonomy" id="2838414"/>
    <lineage>
        <taxon>Bacteria</taxon>
        <taxon>Bacillati</taxon>
        <taxon>Bacillota</taxon>
        <taxon>Clostridia</taxon>
        <taxon>Lachnospirales</taxon>
        <taxon>Lachnospiraceae</taxon>
        <taxon>Acetatifactor</taxon>
    </lineage>
</organism>
<evidence type="ECO:0000256" key="10">
    <source>
        <dbReference type="SAM" id="SignalP"/>
    </source>
</evidence>
<dbReference type="InterPro" id="IPR001967">
    <property type="entry name" value="Peptidase_S11_N"/>
</dbReference>
<keyword evidence="3" id="KW-0378">Hydrolase</keyword>
<proteinExistence type="inferred from homology"/>
<gene>
    <name evidence="12" type="ORF">H9742_08275</name>
</gene>
<keyword evidence="12" id="KW-0121">Carboxypeptidase</keyword>
<evidence type="ECO:0000256" key="4">
    <source>
        <dbReference type="ARBA" id="ARBA00022960"/>
    </source>
</evidence>
<evidence type="ECO:0000256" key="2">
    <source>
        <dbReference type="ARBA" id="ARBA00022729"/>
    </source>
</evidence>
<sequence length="321" mass="34680">MILAWILLAAVFSLAGCSGTSFDMPYSVDSQVSSFNVLAGGQSAQTAASFAEDLCVVTEDITDDASVDMSQAQAAVLFDVNNKEVLYAKNAHERLYPASLTKVMTALVALQNGSLDQVLTASSAVNITESGAQLCGVESGDTMTLDQALHILLMYSANDVAMMIAENIGGSVERFVEMMNEEALRLGATNTQFANPHGLSDDSHYTTAYDLYLIFNEAVKYESFNEIIHMTSYQTVYYDQEGEAKEISFETSNLFLRGTYQTPANVTVIGGKTGTTNAAGHCLILLSRDVNGAPYISVILRAQARDVLYAQMADLLDEINK</sequence>
<evidence type="ECO:0000256" key="5">
    <source>
        <dbReference type="ARBA" id="ARBA00022984"/>
    </source>
</evidence>
<dbReference type="GO" id="GO:0009252">
    <property type="term" value="P:peptidoglycan biosynthetic process"/>
    <property type="evidence" value="ECO:0007669"/>
    <property type="project" value="UniProtKB-KW"/>
</dbReference>
<keyword evidence="4" id="KW-0133">Cell shape</keyword>
<evidence type="ECO:0000256" key="7">
    <source>
        <dbReference type="PIRSR" id="PIRSR618044-1"/>
    </source>
</evidence>
<dbReference type="PANTHER" id="PTHR21581">
    <property type="entry name" value="D-ALANYL-D-ALANINE CARBOXYPEPTIDASE"/>
    <property type="match status" value="1"/>
</dbReference>
<feature type="active site" description="Proton acceptor" evidence="7">
    <location>
        <position position="102"/>
    </location>
</feature>
<accession>A0A9D1R5N4</accession>
<evidence type="ECO:0000256" key="9">
    <source>
        <dbReference type="RuleBase" id="RU004016"/>
    </source>
</evidence>
<keyword evidence="6" id="KW-0961">Cell wall biogenesis/degradation</keyword>
<evidence type="ECO:0000313" key="12">
    <source>
        <dbReference type="EMBL" id="HIW81497.1"/>
    </source>
</evidence>
<feature type="active site" description="Acyl-ester intermediate" evidence="7">
    <location>
        <position position="99"/>
    </location>
</feature>
<feature type="signal peptide" evidence="10">
    <location>
        <begin position="1"/>
        <end position="23"/>
    </location>
</feature>
<dbReference type="InterPro" id="IPR012338">
    <property type="entry name" value="Beta-lactam/transpept-like"/>
</dbReference>
<dbReference type="EMBL" id="DXGH01000043">
    <property type="protein sequence ID" value="HIW81497.1"/>
    <property type="molecule type" value="Genomic_DNA"/>
</dbReference>
<dbReference type="Pfam" id="PF00768">
    <property type="entry name" value="Peptidase_S11"/>
    <property type="match status" value="1"/>
</dbReference>
<dbReference type="InterPro" id="IPR018044">
    <property type="entry name" value="Peptidase_S11"/>
</dbReference>
<dbReference type="Proteomes" id="UP000824265">
    <property type="component" value="Unassembled WGS sequence"/>
</dbReference>
<keyword evidence="2 10" id="KW-0732">Signal</keyword>
<feature type="binding site" evidence="8">
    <location>
        <position position="272"/>
    </location>
    <ligand>
        <name>substrate</name>
    </ligand>
</feature>
<feature type="domain" description="Peptidase S11 D-alanyl-D-alanine carboxypeptidase A N-terminal" evidence="11">
    <location>
        <begin position="66"/>
        <end position="303"/>
    </location>
</feature>
<dbReference type="GO" id="GO:0008360">
    <property type="term" value="P:regulation of cell shape"/>
    <property type="evidence" value="ECO:0007669"/>
    <property type="project" value="UniProtKB-KW"/>
</dbReference>
<dbReference type="PRINTS" id="PR00725">
    <property type="entry name" value="DADACBPTASE1"/>
</dbReference>
<evidence type="ECO:0000256" key="8">
    <source>
        <dbReference type="PIRSR" id="PIRSR618044-2"/>
    </source>
</evidence>